<dbReference type="OrthoDB" id="2643438at2"/>
<dbReference type="EMBL" id="FNKO01000001">
    <property type="protein sequence ID" value="SDQ22222.1"/>
    <property type="molecule type" value="Genomic_DNA"/>
</dbReference>
<sequence length="343" mass="38837">MVTGRSWDLRPFVSWINEVFLPEAKAGPGIAEYGQSPRSTRPGLYGTADAACILYTVDRLDELRPAEVWLREIGRYQDCRSGYFVDDTPVLATAHNTGFAVGALQLFCPELHNGVLPKHRLSFAEAMRDTSWCERFFDTLDWRSRCYEAGEIVTGLASTVYNVSGLVERHWFQWLVDYVENGRLDPATGMVGIGKPSTGDLDQIGGTFHFDFLWAALDRTLGHPQERAEALLGLQRSDGLWDEHNPWWLTFDAVYMLGRALPHLDDDLAERTRRAVGRAVDVLVARALDSGQRERDFVDSWMGTHTLTGAVSAFAHVQRHLFGTERVRTERPLRPVLDRRPYI</sequence>
<reference evidence="2" key="1">
    <citation type="submission" date="2016-10" db="EMBL/GenBank/DDBJ databases">
        <authorList>
            <person name="Varghese N."/>
            <person name="Submissions S."/>
        </authorList>
    </citation>
    <scope>NUCLEOTIDE SEQUENCE [LARGE SCALE GENOMIC DNA]</scope>
    <source>
        <strain evidence="2">DSM 45459</strain>
    </source>
</reference>
<proteinExistence type="predicted"/>
<name>A0A1H0Z400_9ACTN</name>
<dbReference type="Proteomes" id="UP000199301">
    <property type="component" value="Unassembled WGS sequence"/>
</dbReference>
<dbReference type="SUPFAM" id="SSF81853">
    <property type="entry name" value="Family 10 polysaccharide lyase"/>
    <property type="match status" value="1"/>
</dbReference>
<evidence type="ECO:0000313" key="2">
    <source>
        <dbReference type="Proteomes" id="UP000199301"/>
    </source>
</evidence>
<dbReference type="STRING" id="995062.SAMN04489718_0834"/>
<keyword evidence="2" id="KW-1185">Reference proteome</keyword>
<organism evidence="1 2">
    <name type="scientific">Actinopolyspora saharensis</name>
    <dbReference type="NCBI Taxonomy" id="995062"/>
    <lineage>
        <taxon>Bacteria</taxon>
        <taxon>Bacillati</taxon>
        <taxon>Actinomycetota</taxon>
        <taxon>Actinomycetes</taxon>
        <taxon>Actinopolysporales</taxon>
        <taxon>Actinopolysporaceae</taxon>
        <taxon>Actinopolyspora</taxon>
    </lineage>
</organism>
<protein>
    <submittedName>
        <fullName evidence="1">Uncharacterized protein</fullName>
    </submittedName>
</protein>
<gene>
    <name evidence="1" type="ORF">SAMN04489718_0834</name>
</gene>
<accession>A0A1H0Z400</accession>
<dbReference type="AlphaFoldDB" id="A0A1H0Z400"/>
<dbReference type="RefSeq" id="WP_092521167.1">
    <property type="nucleotide sequence ID" value="NZ_FNKO01000001.1"/>
</dbReference>
<evidence type="ECO:0000313" key="1">
    <source>
        <dbReference type="EMBL" id="SDQ22222.1"/>
    </source>
</evidence>